<dbReference type="OrthoDB" id="75807at2759"/>
<dbReference type="InterPro" id="IPR039845">
    <property type="entry name" value="FAM192A"/>
</dbReference>
<feature type="compositionally biased region" description="Polar residues" evidence="3">
    <location>
        <begin position="130"/>
        <end position="146"/>
    </location>
</feature>
<feature type="non-terminal residue" evidence="5">
    <location>
        <position position="1"/>
    </location>
</feature>
<feature type="domain" description="FAM192A/Fyv6 N-terminal" evidence="4">
    <location>
        <begin position="18"/>
        <end position="102"/>
    </location>
</feature>
<feature type="compositionally biased region" description="Basic and acidic residues" evidence="3">
    <location>
        <begin position="36"/>
        <end position="61"/>
    </location>
</feature>
<dbReference type="InterPro" id="IPR019331">
    <property type="entry name" value="FAM192A/Fyv6_N"/>
</dbReference>
<dbReference type="PANTHER" id="PTHR13495">
    <property type="entry name" value="NEFA-INTERACTING NUCLEAR PROTEIN NIP30"/>
    <property type="match status" value="1"/>
</dbReference>
<feature type="compositionally biased region" description="Basic and acidic residues" evidence="3">
    <location>
        <begin position="1"/>
        <end position="28"/>
    </location>
</feature>
<dbReference type="GO" id="GO:0005634">
    <property type="term" value="C:nucleus"/>
    <property type="evidence" value="ECO:0007669"/>
    <property type="project" value="UniProtKB-SubCell"/>
</dbReference>
<evidence type="ECO:0000313" key="5">
    <source>
        <dbReference type="EMBL" id="PAA47058.1"/>
    </source>
</evidence>
<feature type="region of interest" description="Disordered" evidence="3">
    <location>
        <begin position="1"/>
        <end position="67"/>
    </location>
</feature>
<keyword evidence="6" id="KW-1185">Reference proteome</keyword>
<dbReference type="EMBL" id="NIVC01004592">
    <property type="protein sequence ID" value="PAA47058.1"/>
    <property type="molecule type" value="Genomic_DNA"/>
</dbReference>
<evidence type="ECO:0000259" key="4">
    <source>
        <dbReference type="Pfam" id="PF10187"/>
    </source>
</evidence>
<comment type="subcellular location">
    <subcellularLocation>
        <location evidence="1">Nucleus</location>
    </subcellularLocation>
</comment>
<comment type="caution">
    <text evidence="5">The sequence shown here is derived from an EMBL/GenBank/DDBJ whole genome shotgun (WGS) entry which is preliminary data.</text>
</comment>
<dbReference type="Pfam" id="PF10187">
    <property type="entry name" value="FAM192A_Fyv6_N"/>
    <property type="match status" value="1"/>
</dbReference>
<dbReference type="PANTHER" id="PTHR13495:SF0">
    <property type="entry name" value="PSME3-INTERACTING PROTEIN"/>
    <property type="match status" value="1"/>
</dbReference>
<dbReference type="AlphaFoldDB" id="A0A267DCQ3"/>
<evidence type="ECO:0000256" key="3">
    <source>
        <dbReference type="SAM" id="MobiDB-lite"/>
    </source>
</evidence>
<sequence>QSQMERRFISEKQLADIAQQRKLERGGQGDEEQEPYDPRSLYERLQEQKDKKQAEYEEQHALRNQVSRITEDEAQFLSDLAKRQAEEERQRRAEDRALIEAYNRAVQGRKPAADPSAGDVTAAPVTVSISVSNSSGAGPKKTSAQRSLLGRAVAVKRKLHTDSAGGNDEASSQSQPPAKSVADSKTEAKPEAKDAAVSLLAAYATDSDSEADEASAS</sequence>
<feature type="region of interest" description="Disordered" evidence="3">
    <location>
        <begin position="130"/>
        <end position="193"/>
    </location>
</feature>
<keyword evidence="2" id="KW-0539">Nucleus</keyword>
<evidence type="ECO:0000256" key="1">
    <source>
        <dbReference type="ARBA" id="ARBA00004123"/>
    </source>
</evidence>
<dbReference type="Proteomes" id="UP000215902">
    <property type="component" value="Unassembled WGS sequence"/>
</dbReference>
<gene>
    <name evidence="5" type="ORF">BOX15_Mlig001116g9</name>
</gene>
<name>A0A267DCQ3_9PLAT</name>
<dbReference type="STRING" id="282301.A0A267DCQ3"/>
<feature type="compositionally biased region" description="Basic and acidic residues" evidence="3">
    <location>
        <begin position="182"/>
        <end position="193"/>
    </location>
</feature>
<protein>
    <recommendedName>
        <fullName evidence="4">FAM192A/Fyv6 N-terminal domain-containing protein</fullName>
    </recommendedName>
</protein>
<reference evidence="5 6" key="1">
    <citation type="submission" date="2017-06" db="EMBL/GenBank/DDBJ databases">
        <title>A platform for efficient transgenesis in Macrostomum lignano, a flatworm model organism for stem cell research.</title>
        <authorList>
            <person name="Berezikov E."/>
        </authorList>
    </citation>
    <scope>NUCLEOTIDE SEQUENCE [LARGE SCALE GENOMIC DNA]</scope>
    <source>
        <strain evidence="5">DV1</strain>
        <tissue evidence="5">Whole organism</tissue>
    </source>
</reference>
<organism evidence="5 6">
    <name type="scientific">Macrostomum lignano</name>
    <dbReference type="NCBI Taxonomy" id="282301"/>
    <lineage>
        <taxon>Eukaryota</taxon>
        <taxon>Metazoa</taxon>
        <taxon>Spiralia</taxon>
        <taxon>Lophotrochozoa</taxon>
        <taxon>Platyhelminthes</taxon>
        <taxon>Rhabditophora</taxon>
        <taxon>Macrostomorpha</taxon>
        <taxon>Macrostomida</taxon>
        <taxon>Macrostomidae</taxon>
        <taxon>Macrostomum</taxon>
    </lineage>
</organism>
<accession>A0A267DCQ3</accession>
<evidence type="ECO:0000313" key="6">
    <source>
        <dbReference type="Proteomes" id="UP000215902"/>
    </source>
</evidence>
<evidence type="ECO:0000256" key="2">
    <source>
        <dbReference type="ARBA" id="ARBA00023242"/>
    </source>
</evidence>
<proteinExistence type="predicted"/>